<keyword evidence="1" id="KW-1133">Transmembrane helix</keyword>
<sequence>MLVCRQLFYIIAAQRQVSPYGRSAVFIKRDDFKQSVFRNGSAACGYKLLIGEQAEADFFDFSVIADTKQLVCLQRFFKAYLNLLPFIDKGSRRFGYSYILSGVNEFYGMDFTAQHHSITCLDLFYLIFSEVEFLAFCKAGFVGRNRIDQLALAVSESSVWRYHIFGGTDFINGIRQSLCFINRLIDNGKFLPVFICPAAYRNAEEYLARLFNADCAFLRHIGFFNFNHCYPAFLRRIFFRDIKIDGCGIKDISIRALYLNDRKALTIRQLFRRYERAVSVGIESVNGCRGRISKLHRDKIAGRIINLESCARIGNGLARFCVYLDYLDIAFKITVVNQIAVGLSVLCDEHIKIVHQLPAFPTGYLMDGICAVRHILCLCKAVFITNERITLGFLCVCKRACGLEIHFKNCAFFGCFDLRLAIVRMFDNGDIALDDLFRYIICGLIMLDGIKLRLCADLMDGRIEQITFTRLQFLNRPIRAADIFLRDELTVFIGIVFVNELVAFENPVFCTCKRGVPLSRSRLSVALGHGNGKLFQDIREIAGSDFIPLDGCGLICGNNIANSGIHFLDGVRRSAANQHIFKGRHTVFIRNGILVHGNAGERCSVKVEGHTLIEIILRGFDNLNIATLQCVVEVDSRNLPRNYGYSAGLLRLVTVIFLLGYGIYSGH</sequence>
<dbReference type="EMBL" id="CAYU010000007">
    <property type="protein sequence ID" value="CCY75472.1"/>
    <property type="molecule type" value="Genomic_DNA"/>
</dbReference>
<comment type="caution">
    <text evidence="2">The sequence shown here is derived from an EMBL/GenBank/DDBJ whole genome shotgun (WGS) entry which is preliminary data.</text>
</comment>
<feature type="transmembrane region" description="Helical" evidence="1">
    <location>
        <begin position="643"/>
        <end position="664"/>
    </location>
</feature>
<proteinExistence type="predicted"/>
<accession>R5LR46</accession>
<gene>
    <name evidence="2" type="ORF">BN569_01538</name>
</gene>
<evidence type="ECO:0000313" key="3">
    <source>
        <dbReference type="Proteomes" id="UP000018300"/>
    </source>
</evidence>
<dbReference type="Proteomes" id="UP000018300">
    <property type="component" value="Unassembled WGS sequence"/>
</dbReference>
<keyword evidence="1" id="KW-0812">Transmembrane</keyword>
<keyword evidence="1" id="KW-0472">Membrane</keyword>
<protein>
    <submittedName>
        <fullName evidence="2">Uncharacterized protein</fullName>
    </submittedName>
</protein>
<organism evidence="2 3">
    <name type="scientific">Eshraghiella crossota CAG:259</name>
    <dbReference type="NCBI Taxonomy" id="1263062"/>
    <lineage>
        <taxon>Bacteria</taxon>
        <taxon>Bacillati</taxon>
        <taxon>Bacillota</taxon>
        <taxon>Clostridia</taxon>
        <taxon>Lachnospirales</taxon>
        <taxon>Lachnospiraceae</taxon>
        <taxon>Eshraghiella</taxon>
    </lineage>
</organism>
<name>R5LR46_9FIRM</name>
<dbReference type="AlphaFoldDB" id="R5LR46"/>
<evidence type="ECO:0000256" key="1">
    <source>
        <dbReference type="SAM" id="Phobius"/>
    </source>
</evidence>
<evidence type="ECO:0000313" key="2">
    <source>
        <dbReference type="EMBL" id="CCY75472.1"/>
    </source>
</evidence>
<reference evidence="2" key="1">
    <citation type="submission" date="2012-11" db="EMBL/GenBank/DDBJ databases">
        <title>Dependencies among metagenomic species, viruses, plasmids and units of genetic variation.</title>
        <authorList>
            <person name="Nielsen H.B."/>
            <person name="Almeida M."/>
            <person name="Juncker A.S."/>
            <person name="Rasmussen S."/>
            <person name="Li J."/>
            <person name="Sunagawa S."/>
            <person name="Plichta D."/>
            <person name="Gautier L."/>
            <person name="Le Chatelier E."/>
            <person name="Peletier E."/>
            <person name="Bonde I."/>
            <person name="Nielsen T."/>
            <person name="Manichanh C."/>
            <person name="Arumugam M."/>
            <person name="Batto J."/>
            <person name="Santos M.B.Q.D."/>
            <person name="Blom N."/>
            <person name="Borruel N."/>
            <person name="Burgdorf K.S."/>
            <person name="Boumezbeur F."/>
            <person name="Casellas F."/>
            <person name="Dore J."/>
            <person name="Guarner F."/>
            <person name="Hansen T."/>
            <person name="Hildebrand F."/>
            <person name="Kaas R.S."/>
            <person name="Kennedy S."/>
            <person name="Kristiansen K."/>
            <person name="Kultima J.R."/>
            <person name="Leonard P."/>
            <person name="Levenez F."/>
            <person name="Lund O."/>
            <person name="Moumen B."/>
            <person name="Le Paslier D."/>
            <person name="Pons N."/>
            <person name="Pedersen O."/>
            <person name="Prifti E."/>
            <person name="Qin J."/>
            <person name="Raes J."/>
            <person name="Tap J."/>
            <person name="Tims S."/>
            <person name="Ussery D.W."/>
            <person name="Yamada T."/>
            <person name="MetaHit consortium"/>
            <person name="Renault P."/>
            <person name="Sicheritz-Ponten T."/>
            <person name="Bork P."/>
            <person name="Wang J."/>
            <person name="Brunak S."/>
            <person name="Ehrlich S.D."/>
        </authorList>
    </citation>
    <scope>NUCLEOTIDE SEQUENCE [LARGE SCALE GENOMIC DNA]</scope>
</reference>